<keyword evidence="2" id="KW-1185">Reference proteome</keyword>
<proteinExistence type="predicted"/>
<dbReference type="EMBL" id="FO203512">
    <property type="protein sequence ID" value="CCK74635.1"/>
    <property type="molecule type" value="Genomic_DNA"/>
</dbReference>
<organism evidence="1 2">
    <name type="scientific">Oleispira antarctica RB-8</name>
    <dbReference type="NCBI Taxonomy" id="698738"/>
    <lineage>
        <taxon>Bacteria</taxon>
        <taxon>Pseudomonadati</taxon>
        <taxon>Pseudomonadota</taxon>
        <taxon>Gammaproteobacteria</taxon>
        <taxon>Oceanospirillales</taxon>
        <taxon>Oceanospirillaceae</taxon>
        <taxon>Oleispira</taxon>
    </lineage>
</organism>
<accession>R4YK97</accession>
<dbReference type="Proteomes" id="UP000032749">
    <property type="component" value="Chromosome"/>
</dbReference>
<gene>
    <name evidence="1" type="ORF">OLEAN_C04590</name>
</gene>
<evidence type="ECO:0000313" key="2">
    <source>
        <dbReference type="Proteomes" id="UP000032749"/>
    </source>
</evidence>
<dbReference type="AlphaFoldDB" id="R4YK97"/>
<dbReference type="KEGG" id="oai:OLEAN_C04590"/>
<dbReference type="OrthoDB" id="6115526at2"/>
<dbReference type="HOGENOM" id="CLU_2789842_0_0_6"/>
<sequence>MLQQQKEYLELISSDIEKVKSDLEDMKYVSDIFYKYKLPDQRERDVLDQVSIDNEVFDGIANAGRHRT</sequence>
<name>R4YK97_OLEAN</name>
<protein>
    <submittedName>
        <fullName evidence="1">Uncharacterized protein</fullName>
    </submittedName>
</protein>
<reference evidence="1 2" key="1">
    <citation type="journal article" date="2013" name="Nat. Commun.">
        <title>Genome sequence and functional genomic analysis of the oil-degrading bacterium Oleispira antarctica.</title>
        <authorList>
            <person name="Kube M."/>
            <person name="Chernikova T.N."/>
            <person name="Al-Ramahi Y."/>
            <person name="Beloqui A."/>
            <person name="Lopez-Cortez N."/>
            <person name="Guazzaroni M.E."/>
            <person name="Heipieper H.J."/>
            <person name="Klages S."/>
            <person name="Kotsyurbenko O.R."/>
            <person name="Langer I."/>
            <person name="Nechitaylo T.Y."/>
            <person name="Lunsdorf H."/>
            <person name="Fernandez M."/>
            <person name="Juarez S."/>
            <person name="Ciordia S."/>
            <person name="Singer A."/>
            <person name="Kagan O."/>
            <person name="Egorova O."/>
            <person name="Petit P.A."/>
            <person name="Stogios P."/>
            <person name="Kim Y."/>
            <person name="Tchigvintsev A."/>
            <person name="Flick R."/>
            <person name="Denaro R."/>
            <person name="Genovese M."/>
            <person name="Albar J.P."/>
            <person name="Reva O.N."/>
            <person name="Martinez-Gomariz M."/>
            <person name="Tran H."/>
            <person name="Ferrer M."/>
            <person name="Savchenko A."/>
            <person name="Yakunin A.F."/>
            <person name="Yakimov M.M."/>
            <person name="Golyshina O.V."/>
            <person name="Reinhardt R."/>
            <person name="Golyshin P.N."/>
        </authorList>
    </citation>
    <scope>NUCLEOTIDE SEQUENCE [LARGE SCALE GENOMIC DNA]</scope>
</reference>
<evidence type="ECO:0000313" key="1">
    <source>
        <dbReference type="EMBL" id="CCK74635.1"/>
    </source>
</evidence>